<dbReference type="OrthoDB" id="9808190at2"/>
<dbReference type="InterPro" id="IPR019253">
    <property type="entry name" value="DUF2244_TM"/>
</dbReference>
<evidence type="ECO:0000313" key="2">
    <source>
        <dbReference type="EMBL" id="PGH57186.1"/>
    </source>
</evidence>
<organism evidence="2 3">
    <name type="scientific">Azospirillum palustre</name>
    <dbReference type="NCBI Taxonomy" id="2044885"/>
    <lineage>
        <taxon>Bacteria</taxon>
        <taxon>Pseudomonadati</taxon>
        <taxon>Pseudomonadota</taxon>
        <taxon>Alphaproteobacteria</taxon>
        <taxon>Rhodospirillales</taxon>
        <taxon>Azospirillaceae</taxon>
        <taxon>Azospirillum</taxon>
    </lineage>
</organism>
<sequence>MPDACFGEAAVAPVFAPVVPSARAAKTDEPLFDAVATPNDSGTRNGRLIFVAVLTAYFAITLFAWLRLGAWPMALYSLIVLAFALWSVIGDARRRRQSERIRVWPDRTLVERIDGAGRCTSSEWQTGWLRLTVEHGQPGGPCLRLTSHGRSETVGAFLTGRERLDLANALARHLGPAAAVR</sequence>
<keyword evidence="3" id="KW-1185">Reference proteome</keyword>
<dbReference type="AlphaFoldDB" id="A0A2B8BEM1"/>
<protein>
    <recommendedName>
        <fullName evidence="4">DUF2244 domain-containing protein</fullName>
    </recommendedName>
</protein>
<gene>
    <name evidence="2" type="ORF">CRT60_11985</name>
</gene>
<keyword evidence="1" id="KW-1133">Transmembrane helix</keyword>
<evidence type="ECO:0008006" key="4">
    <source>
        <dbReference type="Google" id="ProtNLM"/>
    </source>
</evidence>
<comment type="caution">
    <text evidence="2">The sequence shown here is derived from an EMBL/GenBank/DDBJ whole genome shotgun (WGS) entry which is preliminary data.</text>
</comment>
<evidence type="ECO:0000313" key="3">
    <source>
        <dbReference type="Proteomes" id="UP000225379"/>
    </source>
</evidence>
<dbReference type="Pfam" id="PF10003">
    <property type="entry name" value="DUF2244"/>
    <property type="match status" value="1"/>
</dbReference>
<reference evidence="3" key="1">
    <citation type="submission" date="2017-10" db="EMBL/GenBank/DDBJ databases">
        <authorList>
            <person name="Kravchenko I.K."/>
            <person name="Grouzdev D.S."/>
        </authorList>
    </citation>
    <scope>NUCLEOTIDE SEQUENCE [LARGE SCALE GENOMIC DNA]</scope>
    <source>
        <strain evidence="3">B2</strain>
    </source>
</reference>
<name>A0A2B8BEM1_9PROT</name>
<evidence type="ECO:0000256" key="1">
    <source>
        <dbReference type="SAM" id="Phobius"/>
    </source>
</evidence>
<accession>A0A2B8BEM1</accession>
<feature type="transmembrane region" description="Helical" evidence="1">
    <location>
        <begin position="48"/>
        <end position="68"/>
    </location>
</feature>
<dbReference type="Proteomes" id="UP000225379">
    <property type="component" value="Unassembled WGS sequence"/>
</dbReference>
<keyword evidence="1" id="KW-0812">Transmembrane</keyword>
<proteinExistence type="predicted"/>
<dbReference type="RefSeq" id="WP_098736637.1">
    <property type="nucleotide sequence ID" value="NZ_PDKW01000040.1"/>
</dbReference>
<keyword evidence="1" id="KW-0472">Membrane</keyword>
<feature type="transmembrane region" description="Helical" evidence="1">
    <location>
        <begin position="74"/>
        <end position="92"/>
    </location>
</feature>
<dbReference type="EMBL" id="PDKW01000040">
    <property type="protein sequence ID" value="PGH57186.1"/>
    <property type="molecule type" value="Genomic_DNA"/>
</dbReference>